<keyword evidence="2" id="KW-0548">Nucleotidyltransferase</keyword>
<dbReference type="SUPFAM" id="SSF50630">
    <property type="entry name" value="Acid proteases"/>
    <property type="match status" value="1"/>
</dbReference>
<evidence type="ECO:0000256" key="4">
    <source>
        <dbReference type="ARBA" id="ARBA00022759"/>
    </source>
</evidence>
<comment type="caution">
    <text evidence="7">The sequence shown here is derived from an EMBL/GenBank/DDBJ whole genome shotgun (WGS) entry which is preliminary data.</text>
</comment>
<dbReference type="PANTHER" id="PTHR37984">
    <property type="entry name" value="PROTEIN CBG26694"/>
    <property type="match status" value="1"/>
</dbReference>
<evidence type="ECO:0000256" key="3">
    <source>
        <dbReference type="ARBA" id="ARBA00022722"/>
    </source>
</evidence>
<reference evidence="7 8" key="1">
    <citation type="submission" date="2023-08" db="EMBL/GenBank/DDBJ databases">
        <title>A Necator americanus chromosomal reference genome.</title>
        <authorList>
            <person name="Ilik V."/>
            <person name="Petrzelkova K.J."/>
            <person name="Pardy F."/>
            <person name="Fuh T."/>
            <person name="Niatou-Singa F.S."/>
            <person name="Gouil Q."/>
            <person name="Baker L."/>
            <person name="Ritchie M.E."/>
            <person name="Jex A.R."/>
            <person name="Gazzola D."/>
            <person name="Li H."/>
            <person name="Toshio Fujiwara R."/>
            <person name="Zhan B."/>
            <person name="Aroian R.V."/>
            <person name="Pafco B."/>
            <person name="Schwarz E.M."/>
        </authorList>
    </citation>
    <scope>NUCLEOTIDE SEQUENCE [LARGE SCALE GENOMIC DNA]</scope>
    <source>
        <strain evidence="7 8">Aroian</strain>
        <tissue evidence="7">Whole animal</tissue>
    </source>
</reference>
<evidence type="ECO:0000256" key="5">
    <source>
        <dbReference type="ARBA" id="ARBA00022801"/>
    </source>
</evidence>
<evidence type="ECO:0000256" key="1">
    <source>
        <dbReference type="ARBA" id="ARBA00022679"/>
    </source>
</evidence>
<evidence type="ECO:0000313" key="7">
    <source>
        <dbReference type="EMBL" id="KAK6767302.1"/>
    </source>
</evidence>
<proteinExistence type="predicted"/>
<accession>A0ABR1EXC0</accession>
<keyword evidence="3" id="KW-0540">Nuclease</keyword>
<keyword evidence="8" id="KW-1185">Reference proteome</keyword>
<gene>
    <name evidence="7" type="primary">Necator_2022.05.29.01.07.g78</name>
    <name evidence="7" type="ORF">RB195_026526</name>
</gene>
<dbReference type="InterPro" id="IPR050951">
    <property type="entry name" value="Retrovirus_Pol_polyprotein"/>
</dbReference>
<dbReference type="InterPro" id="IPR021109">
    <property type="entry name" value="Peptidase_aspartic_dom_sf"/>
</dbReference>
<dbReference type="PANTHER" id="PTHR37984:SF5">
    <property type="entry name" value="PROTEIN NYNRIN-LIKE"/>
    <property type="match status" value="1"/>
</dbReference>
<dbReference type="EMBL" id="JAVFWL010000007">
    <property type="protein sequence ID" value="KAK6767302.1"/>
    <property type="molecule type" value="Genomic_DNA"/>
</dbReference>
<keyword evidence="1" id="KW-0808">Transferase</keyword>
<dbReference type="Proteomes" id="UP001303046">
    <property type="component" value="Unassembled WGS sequence"/>
</dbReference>
<sequence>MLHSSNDQVYCMSTLWIRKRVEIRLDIREQEMPRLQTLWTQASILQKFPGEEEAEAEAEAEREKIHGETVRMRLDTGADVTMLSTGDWTAMGRPKLQPSRLTLKSANNEPINFRGCYECNFIIDDHLEYVKPADGVLQQHMDALIAGIDGTSAYLDDIFVTSRTIGLHNTRLKTEISYVPWVRHQRTRTRLDPEKIKAIQKMPATKDFRKNC</sequence>
<feature type="domain" description="Peptidase A2" evidence="6">
    <location>
        <begin position="70"/>
        <end position="101"/>
    </location>
</feature>
<dbReference type="InterPro" id="IPR001995">
    <property type="entry name" value="Peptidase_A2_cat"/>
</dbReference>
<protein>
    <recommendedName>
        <fullName evidence="6">Peptidase A2 domain-containing protein</fullName>
    </recommendedName>
</protein>
<organism evidence="7 8">
    <name type="scientific">Necator americanus</name>
    <name type="common">Human hookworm</name>
    <dbReference type="NCBI Taxonomy" id="51031"/>
    <lineage>
        <taxon>Eukaryota</taxon>
        <taxon>Metazoa</taxon>
        <taxon>Ecdysozoa</taxon>
        <taxon>Nematoda</taxon>
        <taxon>Chromadorea</taxon>
        <taxon>Rhabditida</taxon>
        <taxon>Rhabditina</taxon>
        <taxon>Rhabditomorpha</taxon>
        <taxon>Strongyloidea</taxon>
        <taxon>Ancylostomatidae</taxon>
        <taxon>Bunostominae</taxon>
        <taxon>Necator</taxon>
    </lineage>
</organism>
<keyword evidence="4" id="KW-0255">Endonuclease</keyword>
<name>A0ABR1EXC0_NECAM</name>
<dbReference type="PROSITE" id="PS50175">
    <property type="entry name" value="ASP_PROT_RETROV"/>
    <property type="match status" value="1"/>
</dbReference>
<evidence type="ECO:0000256" key="2">
    <source>
        <dbReference type="ARBA" id="ARBA00022695"/>
    </source>
</evidence>
<dbReference type="Gene3D" id="2.40.70.10">
    <property type="entry name" value="Acid Proteases"/>
    <property type="match status" value="1"/>
</dbReference>
<evidence type="ECO:0000259" key="6">
    <source>
        <dbReference type="PROSITE" id="PS50175"/>
    </source>
</evidence>
<evidence type="ECO:0000313" key="8">
    <source>
        <dbReference type="Proteomes" id="UP001303046"/>
    </source>
</evidence>
<keyword evidence="5" id="KW-0378">Hydrolase</keyword>